<evidence type="ECO:0000313" key="3">
    <source>
        <dbReference type="Proteomes" id="UP000675653"/>
    </source>
</evidence>
<accession>A0ABS5GXP6</accession>
<evidence type="ECO:0000259" key="1">
    <source>
        <dbReference type="Pfam" id="PF11860"/>
    </source>
</evidence>
<name>A0ABS5GXP6_9GAMM</name>
<evidence type="ECO:0000313" key="2">
    <source>
        <dbReference type="EMBL" id="MBR7631602.1"/>
    </source>
</evidence>
<comment type="caution">
    <text evidence="2">The sequence shown here is derived from an EMBL/GenBank/DDBJ whole genome shotgun (WGS) entry which is preliminary data.</text>
</comment>
<keyword evidence="3" id="KW-1185">Reference proteome</keyword>
<dbReference type="Pfam" id="PF11860">
    <property type="entry name" value="Muramidase"/>
    <property type="match status" value="1"/>
</dbReference>
<organism evidence="2 3">
    <name type="scientific">Aeromonas popoffii</name>
    <dbReference type="NCBI Taxonomy" id="70856"/>
    <lineage>
        <taxon>Bacteria</taxon>
        <taxon>Pseudomonadati</taxon>
        <taxon>Pseudomonadota</taxon>
        <taxon>Gammaproteobacteria</taxon>
        <taxon>Aeromonadales</taxon>
        <taxon>Aeromonadaceae</taxon>
        <taxon>Aeromonas</taxon>
    </lineage>
</organism>
<proteinExistence type="predicted"/>
<protein>
    <submittedName>
        <fullName evidence="2">DUF3380 domain-containing protein</fullName>
    </submittedName>
</protein>
<feature type="domain" description="N-acetylmuramidase" evidence="1">
    <location>
        <begin position="2"/>
        <end position="35"/>
    </location>
</feature>
<dbReference type="InterPro" id="IPR024408">
    <property type="entry name" value="Muramidase"/>
</dbReference>
<sequence length="36" mass="4261">MLKAIRAKDWLAFALVYNGPRQEGYDKRMKDNYNAL</sequence>
<dbReference type="EMBL" id="JAGRZL010000116">
    <property type="protein sequence ID" value="MBR7631602.1"/>
    <property type="molecule type" value="Genomic_DNA"/>
</dbReference>
<dbReference type="Proteomes" id="UP000675653">
    <property type="component" value="Unassembled WGS sequence"/>
</dbReference>
<gene>
    <name evidence="2" type="ORF">KAT72_22130</name>
</gene>
<reference evidence="2 3" key="1">
    <citation type="submission" date="2021-04" db="EMBL/GenBank/DDBJ databases">
        <title>Draft Genome of Aeromonas popoffii ID682, isolated from a natural water source in Idaho.</title>
        <authorList>
            <person name="Testerman T."/>
            <person name="Graf J."/>
        </authorList>
    </citation>
    <scope>NUCLEOTIDE SEQUENCE [LARGE SCALE GENOMIC DNA]</scope>
    <source>
        <strain evidence="2 3">ID682</strain>
    </source>
</reference>